<evidence type="ECO:0000313" key="2">
    <source>
        <dbReference type="EMBL" id="KAK0141903.1"/>
    </source>
</evidence>
<proteinExistence type="predicted"/>
<dbReference type="AlphaFoldDB" id="A0AA47NYW2"/>
<feature type="compositionally biased region" description="Basic and acidic residues" evidence="1">
    <location>
        <begin position="395"/>
        <end position="421"/>
    </location>
</feature>
<organism evidence="2 3">
    <name type="scientific">Merluccius polli</name>
    <name type="common">Benguela hake</name>
    <name type="synonym">Merluccius cadenati</name>
    <dbReference type="NCBI Taxonomy" id="89951"/>
    <lineage>
        <taxon>Eukaryota</taxon>
        <taxon>Metazoa</taxon>
        <taxon>Chordata</taxon>
        <taxon>Craniata</taxon>
        <taxon>Vertebrata</taxon>
        <taxon>Euteleostomi</taxon>
        <taxon>Actinopterygii</taxon>
        <taxon>Neopterygii</taxon>
        <taxon>Teleostei</taxon>
        <taxon>Neoteleostei</taxon>
        <taxon>Acanthomorphata</taxon>
        <taxon>Zeiogadaria</taxon>
        <taxon>Gadariae</taxon>
        <taxon>Gadiformes</taxon>
        <taxon>Gadoidei</taxon>
        <taxon>Merlucciidae</taxon>
        <taxon>Merluccius</taxon>
    </lineage>
</organism>
<reference evidence="2" key="1">
    <citation type="journal article" date="2023" name="Front. Mar. Sci.">
        <title>A new Merluccius polli reference genome to investigate the effects of global change in West African waters.</title>
        <authorList>
            <person name="Mateo J.L."/>
            <person name="Blanco-Fernandez C."/>
            <person name="Garcia-Vazquez E."/>
            <person name="Machado-Schiaffino G."/>
        </authorList>
    </citation>
    <scope>NUCLEOTIDE SEQUENCE</scope>
    <source>
        <strain evidence="2">C29</strain>
        <tissue evidence="2">Fin</tissue>
    </source>
</reference>
<feature type="compositionally biased region" description="Basic and acidic residues" evidence="1">
    <location>
        <begin position="429"/>
        <end position="453"/>
    </location>
</feature>
<sequence>MPFLRHKMTKTNKYFKRFSIPDHRLGQESSNNTLLMNSSLLDVKADLMKRDIDALPRRKKETRAALCKVDEDGVGVAESPDSQTDAQMFVQLAMEKAVFTQDRSKCYDVGVALADMMRRAAALCIYGFLLAFSNLPWTTASWDEEPAALQWTMGAEGPCAVTLTPAGPCGQDQDTCSYWVHLPPLSVQLPKHLRDLQETVNEIQRLKDTVDQLRKSCGDCTLNPNEKGEEATAREQERGKDNHPEDKVEEWLSENKDSGRKKVLEDRERNERGDQRGKEKNVKKERENEGSKKEEELNKGVDNSRQTGQTVDRSTSGELNAPADSKEHEVKEKTVGKEKNRRKEVETKKEEESIQDRIHREGKKKDKNMRSEDDKDREEMGAKRNGGQRWSDQNEMQKEEKPSGKRVWEGDEAQPRGDRTHTHTLPNSQEKEEGRERHYDKTKIDEVTGRSEEEYATTSEGDAERETQKEVHLRLGQLDLDYGLKVHLKLGHLDLDYGFQLHLKLGHLDLDYGLKVHLRLGHLDLDYRLKVHLKLGHLDLDYRFKVHLRLGHLDLD</sequence>
<protein>
    <submittedName>
        <fullName evidence="2">Fibroleukin</fullName>
    </submittedName>
</protein>
<dbReference type="Proteomes" id="UP001174136">
    <property type="component" value="Unassembled WGS sequence"/>
</dbReference>
<accession>A0AA47NYW2</accession>
<evidence type="ECO:0000256" key="1">
    <source>
        <dbReference type="SAM" id="MobiDB-lite"/>
    </source>
</evidence>
<keyword evidence="3" id="KW-1185">Reference proteome</keyword>
<dbReference type="EMBL" id="JAOPHQ010003723">
    <property type="protein sequence ID" value="KAK0141903.1"/>
    <property type="molecule type" value="Genomic_DNA"/>
</dbReference>
<feature type="compositionally biased region" description="Basic and acidic residues" evidence="1">
    <location>
        <begin position="368"/>
        <end position="382"/>
    </location>
</feature>
<gene>
    <name evidence="2" type="primary">FGL2_1</name>
    <name evidence="2" type="ORF">N1851_020419</name>
</gene>
<name>A0AA47NYW2_MERPO</name>
<feature type="compositionally biased region" description="Basic and acidic residues" evidence="1">
    <location>
        <begin position="324"/>
        <end position="359"/>
    </location>
</feature>
<comment type="caution">
    <text evidence="2">The sequence shown here is derived from an EMBL/GenBank/DDBJ whole genome shotgun (WGS) entry which is preliminary data.</text>
</comment>
<evidence type="ECO:0000313" key="3">
    <source>
        <dbReference type="Proteomes" id="UP001174136"/>
    </source>
</evidence>
<feature type="region of interest" description="Disordered" evidence="1">
    <location>
        <begin position="217"/>
        <end position="467"/>
    </location>
</feature>
<feature type="compositionally biased region" description="Polar residues" evidence="1">
    <location>
        <begin position="301"/>
        <end position="318"/>
    </location>
</feature>
<feature type="compositionally biased region" description="Basic and acidic residues" evidence="1">
    <location>
        <begin position="226"/>
        <end position="299"/>
    </location>
</feature>